<feature type="compositionally biased region" description="Polar residues" evidence="1">
    <location>
        <begin position="154"/>
        <end position="163"/>
    </location>
</feature>
<evidence type="ECO:0000256" key="1">
    <source>
        <dbReference type="SAM" id="MobiDB-lite"/>
    </source>
</evidence>
<protein>
    <submittedName>
        <fullName evidence="2">Uncharacterized protein</fullName>
    </submittedName>
</protein>
<dbReference type="AlphaFoldDB" id="A0A9N9VW10"/>
<dbReference type="EMBL" id="CABFNQ020000747">
    <property type="protein sequence ID" value="CAH0033452.1"/>
    <property type="molecule type" value="Genomic_DNA"/>
</dbReference>
<proteinExistence type="predicted"/>
<organism evidence="2 3">
    <name type="scientific">Clonostachys rhizophaga</name>
    <dbReference type="NCBI Taxonomy" id="160324"/>
    <lineage>
        <taxon>Eukaryota</taxon>
        <taxon>Fungi</taxon>
        <taxon>Dikarya</taxon>
        <taxon>Ascomycota</taxon>
        <taxon>Pezizomycotina</taxon>
        <taxon>Sordariomycetes</taxon>
        <taxon>Hypocreomycetidae</taxon>
        <taxon>Hypocreales</taxon>
        <taxon>Bionectriaceae</taxon>
        <taxon>Clonostachys</taxon>
    </lineage>
</organism>
<reference evidence="2" key="1">
    <citation type="submission" date="2021-10" db="EMBL/GenBank/DDBJ databases">
        <authorList>
            <person name="Piombo E."/>
        </authorList>
    </citation>
    <scope>NUCLEOTIDE SEQUENCE</scope>
</reference>
<sequence>MPIQSSIAVVCSDNAASTSIKWLCALRSAQEPPTLHALYANLRAWLRLAKLRQLVEQRMNLGLSISALGPSKTGCEAPGTVSNLMPTYLLITDGIRSAAKRKLLGTPILRLNCTFLGRTTRHGQPTQGASWANELQLALADGSEWPVAAGLKTANTTQSQVQRHPQPDLRREQHQRYPGGDRALASVSPGPLPSESG</sequence>
<name>A0A9N9VW10_9HYPO</name>
<gene>
    <name evidence="2" type="ORF">CRHIZ90672A_00008728</name>
</gene>
<evidence type="ECO:0000313" key="2">
    <source>
        <dbReference type="EMBL" id="CAH0033452.1"/>
    </source>
</evidence>
<dbReference type="Proteomes" id="UP000696573">
    <property type="component" value="Unassembled WGS sequence"/>
</dbReference>
<accession>A0A9N9VW10</accession>
<feature type="compositionally biased region" description="Basic and acidic residues" evidence="1">
    <location>
        <begin position="165"/>
        <end position="175"/>
    </location>
</feature>
<keyword evidence="3" id="KW-1185">Reference proteome</keyword>
<comment type="caution">
    <text evidence="2">The sequence shown here is derived from an EMBL/GenBank/DDBJ whole genome shotgun (WGS) entry which is preliminary data.</text>
</comment>
<feature type="region of interest" description="Disordered" evidence="1">
    <location>
        <begin position="154"/>
        <end position="197"/>
    </location>
</feature>
<evidence type="ECO:0000313" key="3">
    <source>
        <dbReference type="Proteomes" id="UP000696573"/>
    </source>
</evidence>